<dbReference type="Proteomes" id="UP001218218">
    <property type="component" value="Unassembled WGS sequence"/>
</dbReference>
<feature type="region of interest" description="Disordered" evidence="1">
    <location>
        <begin position="132"/>
        <end position="158"/>
    </location>
</feature>
<accession>A0AAD7A288</accession>
<dbReference type="AlphaFoldDB" id="A0AAD7A288"/>
<keyword evidence="3" id="KW-1185">Reference proteome</keyword>
<gene>
    <name evidence="2" type="ORF">DFH08DRAFT_156255</name>
</gene>
<comment type="caution">
    <text evidence="2">The sequence shown here is derived from an EMBL/GenBank/DDBJ whole genome shotgun (WGS) entry which is preliminary data.</text>
</comment>
<sequence length="170" mass="18342">MNEERDVATGAAPSRAAAFHFFLVAQDPLCAQSAPPPNLPLHSLLARTASTAGSAILQYRPLVHHHLHAPRPSIYVLPSAPAARLGATSVQRRKGCDTSRPEMLAPAPRKSLPPARAWLRLCTLFLPAALTPSEHSHPSRPNLRLHTSTSRRHGRKREISTCALGVVMAG</sequence>
<dbReference type="EMBL" id="JARIHO010000018">
    <property type="protein sequence ID" value="KAJ7348029.1"/>
    <property type="molecule type" value="Genomic_DNA"/>
</dbReference>
<feature type="region of interest" description="Disordered" evidence="1">
    <location>
        <begin position="87"/>
        <end position="109"/>
    </location>
</feature>
<reference evidence="2" key="1">
    <citation type="submission" date="2023-03" db="EMBL/GenBank/DDBJ databases">
        <title>Massive genome expansion in bonnet fungi (Mycena s.s.) driven by repeated elements and novel gene families across ecological guilds.</title>
        <authorList>
            <consortium name="Lawrence Berkeley National Laboratory"/>
            <person name="Harder C.B."/>
            <person name="Miyauchi S."/>
            <person name="Viragh M."/>
            <person name="Kuo A."/>
            <person name="Thoen E."/>
            <person name="Andreopoulos B."/>
            <person name="Lu D."/>
            <person name="Skrede I."/>
            <person name="Drula E."/>
            <person name="Henrissat B."/>
            <person name="Morin E."/>
            <person name="Kohler A."/>
            <person name="Barry K."/>
            <person name="LaButti K."/>
            <person name="Morin E."/>
            <person name="Salamov A."/>
            <person name="Lipzen A."/>
            <person name="Mereny Z."/>
            <person name="Hegedus B."/>
            <person name="Baldrian P."/>
            <person name="Stursova M."/>
            <person name="Weitz H."/>
            <person name="Taylor A."/>
            <person name="Grigoriev I.V."/>
            <person name="Nagy L.G."/>
            <person name="Martin F."/>
            <person name="Kauserud H."/>
        </authorList>
    </citation>
    <scope>NUCLEOTIDE SEQUENCE</scope>
    <source>
        <strain evidence="2">CBHHK002</strain>
    </source>
</reference>
<evidence type="ECO:0000313" key="2">
    <source>
        <dbReference type="EMBL" id="KAJ7348029.1"/>
    </source>
</evidence>
<evidence type="ECO:0000313" key="3">
    <source>
        <dbReference type="Proteomes" id="UP001218218"/>
    </source>
</evidence>
<proteinExistence type="predicted"/>
<name>A0AAD7A288_9AGAR</name>
<evidence type="ECO:0000256" key="1">
    <source>
        <dbReference type="SAM" id="MobiDB-lite"/>
    </source>
</evidence>
<organism evidence="2 3">
    <name type="scientific">Mycena albidolilacea</name>
    <dbReference type="NCBI Taxonomy" id="1033008"/>
    <lineage>
        <taxon>Eukaryota</taxon>
        <taxon>Fungi</taxon>
        <taxon>Dikarya</taxon>
        <taxon>Basidiomycota</taxon>
        <taxon>Agaricomycotina</taxon>
        <taxon>Agaricomycetes</taxon>
        <taxon>Agaricomycetidae</taxon>
        <taxon>Agaricales</taxon>
        <taxon>Marasmiineae</taxon>
        <taxon>Mycenaceae</taxon>
        <taxon>Mycena</taxon>
    </lineage>
</organism>
<protein>
    <submittedName>
        <fullName evidence="2">Uncharacterized protein</fullName>
    </submittedName>
</protein>